<evidence type="ECO:0000313" key="3">
    <source>
        <dbReference type="Proteomes" id="UP000598971"/>
    </source>
</evidence>
<protein>
    <submittedName>
        <fullName evidence="2">T9SS type A sorting domain-containing protein</fullName>
    </submittedName>
</protein>
<proteinExistence type="predicted"/>
<dbReference type="NCBIfam" id="TIGR02608">
    <property type="entry name" value="delta_60_rpt"/>
    <property type="match status" value="7"/>
</dbReference>
<accession>A0A8J8JY94</accession>
<name>A0A8J8JY94_9BACT</name>
<dbReference type="RefSeq" id="WP_171609055.1">
    <property type="nucleotide sequence ID" value="NZ_WHPF01000012.1"/>
</dbReference>
<reference evidence="2" key="1">
    <citation type="submission" date="2019-10" db="EMBL/GenBank/DDBJ databases">
        <title>Draft genome sequence of Panacibacter sp. KCS-6.</title>
        <authorList>
            <person name="Yim K.J."/>
        </authorList>
    </citation>
    <scope>NUCLEOTIDE SEQUENCE</scope>
    <source>
        <strain evidence="2">KCS-6</strain>
    </source>
</reference>
<dbReference type="Pfam" id="PF18962">
    <property type="entry name" value="Por_Secre_tail"/>
    <property type="match status" value="1"/>
</dbReference>
<evidence type="ECO:0000259" key="1">
    <source>
        <dbReference type="Pfam" id="PF18962"/>
    </source>
</evidence>
<organism evidence="2 3">
    <name type="scientific">Limnovirga soli</name>
    <dbReference type="NCBI Taxonomy" id="2656915"/>
    <lineage>
        <taxon>Bacteria</taxon>
        <taxon>Pseudomonadati</taxon>
        <taxon>Bacteroidota</taxon>
        <taxon>Chitinophagia</taxon>
        <taxon>Chitinophagales</taxon>
        <taxon>Chitinophagaceae</taxon>
        <taxon>Limnovirga</taxon>
    </lineage>
</organism>
<comment type="caution">
    <text evidence="2">The sequence shown here is derived from an EMBL/GenBank/DDBJ whole genome shotgun (WGS) entry which is preliminary data.</text>
</comment>
<dbReference type="InterPro" id="IPR026444">
    <property type="entry name" value="Secre_tail"/>
</dbReference>
<dbReference type="Gene3D" id="2.80.10.50">
    <property type="match status" value="2"/>
</dbReference>
<keyword evidence="3" id="KW-1185">Reference proteome</keyword>
<dbReference type="SUPFAM" id="SSF101908">
    <property type="entry name" value="Putative isomerase YbhE"/>
    <property type="match status" value="1"/>
</dbReference>
<evidence type="ECO:0000313" key="2">
    <source>
        <dbReference type="EMBL" id="NNV57111.1"/>
    </source>
</evidence>
<dbReference type="InterPro" id="IPR013783">
    <property type="entry name" value="Ig-like_fold"/>
</dbReference>
<dbReference type="EMBL" id="WHPF01000012">
    <property type="protein sequence ID" value="NNV57111.1"/>
    <property type="molecule type" value="Genomic_DNA"/>
</dbReference>
<feature type="domain" description="Secretion system C-terminal sorting" evidence="1">
    <location>
        <begin position="528"/>
        <end position="597"/>
    </location>
</feature>
<dbReference type="InterPro" id="IPR013431">
    <property type="entry name" value="Delta_60_rpt"/>
</dbReference>
<gene>
    <name evidence="2" type="ORF">GD597_16680</name>
</gene>
<dbReference type="Gene3D" id="2.60.40.10">
    <property type="entry name" value="Immunoglobulins"/>
    <property type="match status" value="1"/>
</dbReference>
<sequence length="599" mass="65428">MKKNKFISQSFLQVILIVFFTGFGFSVNAQPGTLDENFGQKGKVLTSISGLSFDIQASALQFDGKIVVVGSAFGGFLIVRYMPDGTIDSSFGNQGNVITDFNYDSEFGTCVAVTPDNYIIVGGYGSNGFVTPKYDILLSKYKPNGNLDSTFGTNGKIIKSFGYQEEIFSILLASDGKIILSGNTDADFLITRFNSNGQTDLSFGANGATITDFFDLEFARSSVLQADGKIIVTGFKNLTHPQFCLSRYLPNGKLDAEFGSQGKVVTNLINGDERIFGVGIQSTGKIVVGGMSGGSFSVTDENITLARYDTKGALDLTFGKNGFLTAPFEGVNTYAQTVLIRPDDKIIVTGASYEQRSAQALDFVLAAFTVDGIIDSSFGINGRMSTDFGGYETNGAGLLQPDGKIVLTGITTNFEETEYKIALARYLDRPEEKYVRIKKWLHHHGIIWDDKPENDFQYYCVQKSPDGINFKEIYRVSAENTSNQKNFEDHTAASGTSYYRIVAVKSEKAKTYSNTLSIPDDALLVKFYPNPAKNSLQINGLSETLPSKLSISDLNGNTRITATANASLYTLNISRLQKGNYILTIQNKDAVVKKSFIKE</sequence>
<dbReference type="NCBIfam" id="TIGR04183">
    <property type="entry name" value="Por_Secre_tail"/>
    <property type="match status" value="1"/>
</dbReference>
<dbReference type="Pfam" id="PF17164">
    <property type="entry name" value="DUF5122"/>
    <property type="match status" value="6"/>
</dbReference>
<dbReference type="AlphaFoldDB" id="A0A8J8JY94"/>
<dbReference type="Proteomes" id="UP000598971">
    <property type="component" value="Unassembled WGS sequence"/>
</dbReference>